<dbReference type="Gene3D" id="3.30.710.10">
    <property type="entry name" value="Potassium Channel Kv1.1, Chain A"/>
    <property type="match status" value="1"/>
</dbReference>
<dbReference type="SMART" id="SM00225">
    <property type="entry name" value="BTB"/>
    <property type="match status" value="1"/>
</dbReference>
<dbReference type="PANTHER" id="PTHR14499:SF144">
    <property type="entry name" value="POTASSIUM CHANNEL TETRAMERISATION-TYPE BTB DOMAIN-CONTAINING PROTEIN"/>
    <property type="match status" value="1"/>
</dbReference>
<gene>
    <name evidence="2" type="ORF">RRG08_017624</name>
</gene>
<organism evidence="2 3">
    <name type="scientific">Elysia crispata</name>
    <name type="common">lettuce slug</name>
    <dbReference type="NCBI Taxonomy" id="231223"/>
    <lineage>
        <taxon>Eukaryota</taxon>
        <taxon>Metazoa</taxon>
        <taxon>Spiralia</taxon>
        <taxon>Lophotrochozoa</taxon>
        <taxon>Mollusca</taxon>
        <taxon>Gastropoda</taxon>
        <taxon>Heterobranchia</taxon>
        <taxon>Euthyneura</taxon>
        <taxon>Panpulmonata</taxon>
        <taxon>Sacoglossa</taxon>
        <taxon>Placobranchoidea</taxon>
        <taxon>Plakobranchidae</taxon>
        <taxon>Elysia</taxon>
    </lineage>
</organism>
<dbReference type="AlphaFoldDB" id="A0AAE0ZFG4"/>
<evidence type="ECO:0000313" key="2">
    <source>
        <dbReference type="EMBL" id="KAK3767397.1"/>
    </source>
</evidence>
<reference evidence="2" key="1">
    <citation type="journal article" date="2023" name="G3 (Bethesda)">
        <title>A reference genome for the long-term kleptoplast-retaining sea slug Elysia crispata morphotype clarki.</title>
        <authorList>
            <person name="Eastman K.E."/>
            <person name="Pendleton A.L."/>
            <person name="Shaikh M.A."/>
            <person name="Suttiyut T."/>
            <person name="Ogas R."/>
            <person name="Tomko P."/>
            <person name="Gavelis G."/>
            <person name="Widhalm J.R."/>
            <person name="Wisecaver J.H."/>
        </authorList>
    </citation>
    <scope>NUCLEOTIDE SEQUENCE</scope>
    <source>
        <strain evidence="2">ECLA1</strain>
    </source>
</reference>
<dbReference type="EMBL" id="JAWDGP010004150">
    <property type="protein sequence ID" value="KAK3767397.1"/>
    <property type="molecule type" value="Genomic_DNA"/>
</dbReference>
<sequence>METVITLNVGGTLYTTTRSTLLKYPDSMLGSLVSHDFPSTQDKNGHLFIDRDGAAFKYVLNFLRSSKLCLPSNFTDIDLLVAEADFYQVTPLIDAIKQYQEEVQSGKSHLYFLEVVEIRTGTTATMPSSNSRVKVIMMGRKDILKTLPYAVTGTDFIERLCCSEPTDYTEFELFGPSIRQRVGEELANLGWTLVSSDMSTSSGYSTGSQISMCVEHTFRDRWSQWFVPSELVEPKRDQRNNGNGFPRR</sequence>
<accession>A0AAE0ZFG4</accession>
<dbReference type="Proteomes" id="UP001283361">
    <property type="component" value="Unassembled WGS sequence"/>
</dbReference>
<protein>
    <recommendedName>
        <fullName evidence="1">BTB domain-containing protein</fullName>
    </recommendedName>
</protein>
<proteinExistence type="predicted"/>
<dbReference type="SUPFAM" id="SSF54695">
    <property type="entry name" value="POZ domain"/>
    <property type="match status" value="1"/>
</dbReference>
<dbReference type="InterPro" id="IPR003131">
    <property type="entry name" value="T1-type_BTB"/>
</dbReference>
<feature type="domain" description="BTB" evidence="1">
    <location>
        <begin position="3"/>
        <end position="104"/>
    </location>
</feature>
<comment type="caution">
    <text evidence="2">The sequence shown here is derived from an EMBL/GenBank/DDBJ whole genome shotgun (WGS) entry which is preliminary data.</text>
</comment>
<dbReference type="GO" id="GO:0051260">
    <property type="term" value="P:protein homooligomerization"/>
    <property type="evidence" value="ECO:0007669"/>
    <property type="project" value="InterPro"/>
</dbReference>
<dbReference type="InterPro" id="IPR000210">
    <property type="entry name" value="BTB/POZ_dom"/>
</dbReference>
<dbReference type="Pfam" id="PF02214">
    <property type="entry name" value="BTB_2"/>
    <property type="match status" value="1"/>
</dbReference>
<keyword evidence="3" id="KW-1185">Reference proteome</keyword>
<evidence type="ECO:0000313" key="3">
    <source>
        <dbReference type="Proteomes" id="UP001283361"/>
    </source>
</evidence>
<dbReference type="InterPro" id="IPR011333">
    <property type="entry name" value="SKP1/BTB/POZ_sf"/>
</dbReference>
<dbReference type="PANTHER" id="PTHR14499">
    <property type="entry name" value="POTASSIUM CHANNEL TETRAMERIZATION DOMAIN-CONTAINING"/>
    <property type="match status" value="1"/>
</dbReference>
<evidence type="ECO:0000259" key="1">
    <source>
        <dbReference type="SMART" id="SM00225"/>
    </source>
</evidence>
<name>A0AAE0ZFG4_9GAST</name>